<evidence type="ECO:0000313" key="1">
    <source>
        <dbReference type="EMBL" id="GAX03043.1"/>
    </source>
</evidence>
<evidence type="ECO:0008006" key="3">
    <source>
        <dbReference type="Google" id="ProtNLM"/>
    </source>
</evidence>
<evidence type="ECO:0000313" key="2">
    <source>
        <dbReference type="Proteomes" id="UP000198430"/>
    </source>
</evidence>
<dbReference type="InterPro" id="IPR036457">
    <property type="entry name" value="PPM-type-like_dom_sf"/>
</dbReference>
<keyword evidence="2" id="KW-1185">Reference proteome</keyword>
<dbReference type="Gene3D" id="3.60.40.10">
    <property type="entry name" value="PPM-type phosphatase domain"/>
    <property type="match status" value="1"/>
</dbReference>
<reference evidence="1 2" key="1">
    <citation type="submission" date="2015-11" db="EMBL/GenBank/DDBJ databases">
        <title>Draft genome sequences of new species of the genus Lactobacillus isolated from orchardgrass silage.</title>
        <authorList>
            <person name="Tohno M."/>
            <person name="Tanizawa Y."/>
            <person name="Arita M."/>
        </authorList>
    </citation>
    <scope>NUCLEOTIDE SEQUENCE [LARGE SCALE GENOMIC DNA]</scope>
    <source>
        <strain evidence="1 2">IWT140</strain>
    </source>
</reference>
<dbReference type="Proteomes" id="UP000198430">
    <property type="component" value="Unassembled WGS sequence"/>
</dbReference>
<sequence length="274" mass="30005">MVSVQVQEAFVRGKVSDEKCEDTIVNTPDFIAIVDGVTSKSKFEYHGQTTGKLASTMIAGVIERLPKDATLAALIEQVNQQFAAFYDRINFTADRQSQGLQAVAVIYSRFRNELWQVGDAQINLDGKLLTNPKPSDLVLSNMRSLILRLSPENGSQSDPGRKAILPWILKATRFANSADSEWGYAIFNGQSIPEALLKVYPLTNQPHQIVLASDGYPKAAADLAASEAGLAEVLKHDPGCSHEYRSTKGVVAGNRSFDDRSLIHFTVSKGVHEK</sequence>
<dbReference type="EMBL" id="BCMH01000003">
    <property type="protein sequence ID" value="GAX03043.1"/>
    <property type="molecule type" value="Genomic_DNA"/>
</dbReference>
<proteinExistence type="predicted"/>
<organism evidence="1 2">
    <name type="scientific">Secundilactobacillus pentosiphilus</name>
    <dbReference type="NCBI Taxonomy" id="1714682"/>
    <lineage>
        <taxon>Bacteria</taxon>
        <taxon>Bacillati</taxon>
        <taxon>Bacillota</taxon>
        <taxon>Bacilli</taxon>
        <taxon>Lactobacillales</taxon>
        <taxon>Lactobacillaceae</taxon>
        <taxon>Secundilactobacillus</taxon>
    </lineage>
</organism>
<protein>
    <recommendedName>
        <fullName evidence="3">Serine/threonine protein phosphatase</fullName>
    </recommendedName>
</protein>
<comment type="caution">
    <text evidence="1">The sequence shown here is derived from an EMBL/GenBank/DDBJ whole genome shotgun (WGS) entry which is preliminary data.</text>
</comment>
<dbReference type="RefSeq" id="WP_089088026.1">
    <property type="nucleotide sequence ID" value="NZ_BCMH01000003.1"/>
</dbReference>
<dbReference type="AlphaFoldDB" id="A0A1Z5IMQ8"/>
<gene>
    <name evidence="1" type="ORF">IWT140_00641</name>
</gene>
<accession>A0A1Z5IMQ8</accession>
<name>A0A1Z5IMQ8_9LACO</name>